<keyword evidence="1" id="KW-0378">Hydrolase</keyword>
<comment type="pathway">
    <text evidence="1">Glycan metabolism; N-glycan degradation.</text>
</comment>
<evidence type="ECO:0000313" key="4">
    <source>
        <dbReference type="Proteomes" id="UP000095023"/>
    </source>
</evidence>
<dbReference type="EMBL" id="KV453841">
    <property type="protein sequence ID" value="ODV92650.1"/>
    <property type="molecule type" value="Genomic_DNA"/>
</dbReference>
<evidence type="ECO:0000256" key="1">
    <source>
        <dbReference type="RuleBase" id="RU369107"/>
    </source>
</evidence>
<dbReference type="OrthoDB" id="14419at2759"/>
<comment type="catalytic activity">
    <reaction evidence="1">
        <text>N(4)-(alpha-D-Glc-(1-&gt;2)-alpha-D-Glc-(1-&gt;3)-alpha-D-Glc-(1-&gt;3)-alpha-D-Man-(1-&gt;2)-alpha-D-Man-(1-&gt;2)-alpha-D-Man-(1-&gt;3)-[alpha-D-Man-(1-&gt;2)-alpha-D-Man-(1-&gt;3)-[alpha-D-Man-(1-&gt;2)-alpha-D-Man-(1-&gt;6)]-alpha-D-Man-(1-&gt;6)]-beta-D-Man-(1-&gt;4)-beta-D-GlcNAc-(1-&gt;4)-beta-D-GlcNAc)-L-asparaginyl-[protein] + H2O = N(4)-(alpha-D-Glc-(1-&gt;3)-alpha-D-Glc-(1-&gt;3)-alpha-D-Man-(1-&gt;2)-alpha-D-Man-(1-&gt;2)-alpha-D-Man-(1-&gt;3)-[alpha-D-Man-(1-&gt;2)-alpha-D-Man-(1-&gt;3)-[alpha-D-Man-(1-&gt;2)-alpha-D-Man-(1-&gt;6)]-alpha-D-Man-(1-&gt;6)]-beta-D-Man-(1-&gt;4)-beta-D-GlcNAc-(1-&gt;4)-beta-D-GlcNAc)-L-asparaginyl-[protein] + beta-D-glucose</text>
        <dbReference type="Rhea" id="RHEA:55988"/>
        <dbReference type="Rhea" id="RHEA-COMP:12806"/>
        <dbReference type="Rhea" id="RHEA-COMP:14355"/>
        <dbReference type="ChEBI" id="CHEBI:15377"/>
        <dbReference type="ChEBI" id="CHEBI:15903"/>
        <dbReference type="ChEBI" id="CHEBI:59082"/>
        <dbReference type="ChEBI" id="CHEBI:132537"/>
        <dbReference type="EC" id="3.2.1.106"/>
    </reaction>
</comment>
<dbReference type="InterPro" id="IPR008928">
    <property type="entry name" value="6-hairpin_glycosidase_sf"/>
</dbReference>
<dbReference type="Proteomes" id="UP000095023">
    <property type="component" value="Unassembled WGS sequence"/>
</dbReference>
<keyword evidence="4" id="KW-1185">Reference proteome</keyword>
<organism evidence="3 4">
    <name type="scientific">Tortispora caseinolytica NRRL Y-17796</name>
    <dbReference type="NCBI Taxonomy" id="767744"/>
    <lineage>
        <taxon>Eukaryota</taxon>
        <taxon>Fungi</taxon>
        <taxon>Dikarya</taxon>
        <taxon>Ascomycota</taxon>
        <taxon>Saccharomycotina</taxon>
        <taxon>Trigonopsidomycetes</taxon>
        <taxon>Trigonopsidales</taxon>
        <taxon>Trigonopsidaceae</taxon>
        <taxon>Tortispora</taxon>
    </lineage>
</organism>
<comment type="subcellular location">
    <subcellularLocation>
        <location evidence="1">Endoplasmic reticulum membrane</location>
        <topology evidence="1">Single-pass type II membrane protein</topology>
    </subcellularLocation>
</comment>
<dbReference type="Gene3D" id="1.50.10.10">
    <property type="match status" value="1"/>
</dbReference>
<evidence type="ECO:0000313" key="3">
    <source>
        <dbReference type="EMBL" id="ODV92650.1"/>
    </source>
</evidence>
<comment type="function">
    <text evidence="1">Cleaves the distal alpha 1,2-linked glucose residue from the Glc(3)Man(9)GlcNAc(2) oligosaccharide precursor.</text>
</comment>
<name>A0A1E4TLL1_9ASCO</name>
<dbReference type="EC" id="3.2.1.106" evidence="1"/>
<gene>
    <name evidence="3" type="ORF">CANCADRAFT_1241</name>
</gene>
<comment type="similarity">
    <text evidence="1">Belongs to the glycosyl hydrolase 63 family.</text>
</comment>
<dbReference type="InterPro" id="IPR004888">
    <property type="entry name" value="Glycoside_hydrolase_63"/>
</dbReference>
<dbReference type="SUPFAM" id="SSF48208">
    <property type="entry name" value="Six-hairpin glycosidases"/>
    <property type="match status" value="1"/>
</dbReference>
<dbReference type="GO" id="GO:0006487">
    <property type="term" value="P:protein N-linked glycosylation"/>
    <property type="evidence" value="ECO:0007669"/>
    <property type="project" value="UniProtKB-UniRule"/>
</dbReference>
<dbReference type="InterPro" id="IPR012341">
    <property type="entry name" value="6hp_glycosidase-like_sf"/>
</dbReference>
<dbReference type="GO" id="GO:0009311">
    <property type="term" value="P:oligosaccharide metabolic process"/>
    <property type="evidence" value="ECO:0007669"/>
    <property type="project" value="UniProtKB-UniRule"/>
</dbReference>
<keyword evidence="1" id="KW-0326">Glycosidase</keyword>
<dbReference type="Pfam" id="PF22422">
    <property type="entry name" value="MGH1-like_GH"/>
    <property type="match status" value="2"/>
</dbReference>
<proteinExistence type="inferred from homology"/>
<dbReference type="InterPro" id="IPR054491">
    <property type="entry name" value="MGH1-like_GH"/>
</dbReference>
<feature type="domain" description="Mannosylglycerate hydrolase MGH1-like glycoside hydrolase" evidence="2">
    <location>
        <begin position="441"/>
        <end position="547"/>
    </location>
</feature>
<feature type="domain" description="Mannosylglycerate hydrolase MGH1-like glycoside hydrolase" evidence="2">
    <location>
        <begin position="712"/>
        <end position="884"/>
    </location>
</feature>
<accession>A0A1E4TLL1</accession>
<sequence length="897" mass="103295">MVLIDGQQVVTAEEQRTQLNLEKPSKWKKWGPYLSERQWATVREDYSSNGDAWGAFPHSQAPSRAYRWGEDGIGGVSDDRQRLCVSFAFWNEKDPILKERLFGLTGHEGNHGEDVKELYYYLDNVPSHSYMKYLYKYPQSEYPYQQLVDAAKSRNRLQPEYELSDTGIFNNNKFFDCFIEMAKDDANAEELNFKITCTNRSAEPAPLHVLVQVYFRNTWVWDGKTPCASASKLDDHTVKLQHNDMGQYKFQVVDASIGNVTPELLFTDNETNFLKLFGQPNRTPYVKDAFHERVIHGKTEAVNPHNTGTKSAAWFKFSGDQKVPAGESAVIRCRLSNADSAATPVNAGAIDNVISSRKKEADEFYGTICRANVSPDLKNIQRQAFSGLLWGLQFYNLVYSQWINGDKSMPPPPESRKQLRNMRWKHIHMEDVLSMPDKWEYPFFAAWDLAFHCLPIAMIDPGLAKRQLLMMTREFYMHPNGQIPAYEWNFSDVNPPVHAWSALRIYEIEREVYGREDPLFLARIFQKLLMNFTWWINTKDPDGNFLYEGGFLGLDNIGLFNRSEDLPTGGVLEQADATGWMGFYCCCMLKIALILTRTRPAYQDICCKFLEHFLYIADAISFNGTDMPLWDEKDGFYYDFIVKHDIKSREPIPVRSFVGFIPLFAVGIIEKEDLERNPELAARLEWFKQNKPDLIDRNIQTLAVAGKNDRLMLSLVPKDRLIRVLKYMLDESEFLSQYGIRSLSKYHEYHPYSRVVNGEKFEVNFVPGDSDSGLFGGNSNWRGPVWLPTTYLLLESLEKFYDYYGDTLKVAFPTGSQNHIDLHGICKEVGNRLVSIFAQDSEGRRAYTGGNDLFDKNEHFRDHVLFYEYFHADNGRGIGASHQTGWTALIAKVIENK</sequence>
<dbReference type="AlphaFoldDB" id="A0A1E4TLL1"/>
<reference evidence="4" key="1">
    <citation type="submission" date="2016-02" db="EMBL/GenBank/DDBJ databases">
        <title>Comparative genomics of biotechnologically important yeasts.</title>
        <authorList>
            <consortium name="DOE Joint Genome Institute"/>
            <person name="Riley R."/>
            <person name="Haridas S."/>
            <person name="Wolfe K.H."/>
            <person name="Lopes M.R."/>
            <person name="Hittinger C.T."/>
            <person name="Goker M."/>
            <person name="Salamov A."/>
            <person name="Wisecaver J."/>
            <person name="Long T.M."/>
            <person name="Aerts A.L."/>
            <person name="Barry K."/>
            <person name="Choi C."/>
            <person name="Clum A."/>
            <person name="Coughlan A.Y."/>
            <person name="Deshpande S."/>
            <person name="Douglass A.P."/>
            <person name="Hanson S.J."/>
            <person name="Klenk H.-P."/>
            <person name="Labutti K."/>
            <person name="Lapidus A."/>
            <person name="Lindquist E."/>
            <person name="Lipzen A."/>
            <person name="Meier-Kolthoff J.P."/>
            <person name="Ohm R.A."/>
            <person name="Otillar R.P."/>
            <person name="Pangilinan J."/>
            <person name="Peng Y."/>
            <person name="Rokas A."/>
            <person name="Rosa C.A."/>
            <person name="Scheuner C."/>
            <person name="Sibirny A.A."/>
            <person name="Slot J.C."/>
            <person name="Stielow J.B."/>
            <person name="Sun H."/>
            <person name="Kurtzman C.P."/>
            <person name="Blackwell M."/>
            <person name="Jeffries T.W."/>
            <person name="Grigoriev I.V."/>
        </authorList>
    </citation>
    <scope>NUCLEOTIDE SEQUENCE [LARGE SCALE GENOMIC DNA]</scope>
    <source>
        <strain evidence="4">NRRL Y-17796</strain>
    </source>
</reference>
<dbReference type="GO" id="GO:0004573">
    <property type="term" value="F:Glc3Man9GlcNAc2 oligosaccharide glucosidase activity"/>
    <property type="evidence" value="ECO:0007669"/>
    <property type="project" value="UniProtKB-UniRule"/>
</dbReference>
<protein>
    <recommendedName>
        <fullName evidence="1">Mannosyl-oligosaccharide glucosidase</fullName>
        <ecNumber evidence="1">3.2.1.106</ecNumber>
    </recommendedName>
    <alternativeName>
        <fullName evidence="1">Glucosidase I</fullName>
    </alternativeName>
</protein>
<dbReference type="PANTHER" id="PTHR10412:SF10">
    <property type="entry name" value="GLYCOSYL HYDROLASE FAMILY 63 C-TERMINAL DOMAIN-CONTAINING PROTEIN"/>
    <property type="match status" value="1"/>
</dbReference>
<dbReference type="GO" id="GO:0005789">
    <property type="term" value="C:endoplasmic reticulum membrane"/>
    <property type="evidence" value="ECO:0007669"/>
    <property type="project" value="UniProtKB-SubCell"/>
</dbReference>
<keyword evidence="1" id="KW-0256">Endoplasmic reticulum</keyword>
<keyword evidence="1" id="KW-0325">Glycoprotein</keyword>
<dbReference type="PANTHER" id="PTHR10412">
    <property type="entry name" value="MANNOSYL-OLIGOSACCHARIDE GLUCOSIDASE"/>
    <property type="match status" value="1"/>
</dbReference>
<evidence type="ECO:0000259" key="2">
    <source>
        <dbReference type="Pfam" id="PF22422"/>
    </source>
</evidence>